<accession>A0AAJ0HN00</accession>
<reference evidence="2" key="2">
    <citation type="submission" date="2023-06" db="EMBL/GenBank/DDBJ databases">
        <authorList>
            <consortium name="Lawrence Berkeley National Laboratory"/>
            <person name="Haridas S."/>
            <person name="Hensen N."/>
            <person name="Bonometti L."/>
            <person name="Westerberg I."/>
            <person name="Brannstrom I.O."/>
            <person name="Guillou S."/>
            <person name="Cros-Aarteil S."/>
            <person name="Calhoun S."/>
            <person name="Kuo A."/>
            <person name="Mondo S."/>
            <person name="Pangilinan J."/>
            <person name="Riley R."/>
            <person name="Labutti K."/>
            <person name="Andreopoulos B."/>
            <person name="Lipzen A."/>
            <person name="Chen C."/>
            <person name="Yanf M."/>
            <person name="Daum C."/>
            <person name="Ng V."/>
            <person name="Clum A."/>
            <person name="Steindorff A."/>
            <person name="Ohm R."/>
            <person name="Martin F."/>
            <person name="Silar P."/>
            <person name="Natvig D."/>
            <person name="Lalanne C."/>
            <person name="Gautier V."/>
            <person name="Ament-Velasquez S.L."/>
            <person name="Kruys A."/>
            <person name="Hutchinson M.I."/>
            <person name="Powell A.J."/>
            <person name="Barry K."/>
            <person name="Miller A.N."/>
            <person name="Grigoriev I.V."/>
            <person name="Debuchy R."/>
            <person name="Gladieux P."/>
            <person name="Thoren M.H."/>
            <person name="Johannesson H."/>
        </authorList>
    </citation>
    <scope>NUCLEOTIDE SEQUENCE</scope>
    <source>
        <strain evidence="2">CBS 955.72</strain>
    </source>
</reference>
<feature type="region of interest" description="Disordered" evidence="1">
    <location>
        <begin position="1"/>
        <end position="23"/>
    </location>
</feature>
<gene>
    <name evidence="2" type="ORF">B0T25DRAFT_451290</name>
</gene>
<organism evidence="2 3">
    <name type="scientific">Lasiosphaeria hispida</name>
    <dbReference type="NCBI Taxonomy" id="260671"/>
    <lineage>
        <taxon>Eukaryota</taxon>
        <taxon>Fungi</taxon>
        <taxon>Dikarya</taxon>
        <taxon>Ascomycota</taxon>
        <taxon>Pezizomycotina</taxon>
        <taxon>Sordariomycetes</taxon>
        <taxon>Sordariomycetidae</taxon>
        <taxon>Sordariales</taxon>
        <taxon>Lasiosphaeriaceae</taxon>
        <taxon>Lasiosphaeria</taxon>
    </lineage>
</organism>
<dbReference type="AlphaFoldDB" id="A0AAJ0HN00"/>
<evidence type="ECO:0000313" key="2">
    <source>
        <dbReference type="EMBL" id="KAK3357845.1"/>
    </source>
</evidence>
<protein>
    <submittedName>
        <fullName evidence="2">Uncharacterized protein</fullName>
    </submittedName>
</protein>
<feature type="non-terminal residue" evidence="2">
    <location>
        <position position="252"/>
    </location>
</feature>
<comment type="caution">
    <text evidence="2">The sequence shown here is derived from an EMBL/GenBank/DDBJ whole genome shotgun (WGS) entry which is preliminary data.</text>
</comment>
<dbReference type="Proteomes" id="UP001275084">
    <property type="component" value="Unassembled WGS sequence"/>
</dbReference>
<name>A0AAJ0HN00_9PEZI</name>
<sequence>MSSSAPRSGRSRRQEASDSSDSSTGTFYIANVKFRVVTPPRPMPLVCCNKDDNCDAIQKRFGSEFEQQAVVILSRNGINDENCTVKLTARVVRDDPLDIQPTIFIVGKWETSSARRWQAAVVEIKQYIDSRLQETGDFIDISVEMVDETLTWPKYISIIPKDDPLFGKLKVDWPKIKDHVFGLLETNVATRGHMTAISLFKLGFDPLFDSNPKTVYVSVGYDSPQIGWYPVATAIQNYLDSLGHNLQLQLEH</sequence>
<evidence type="ECO:0000256" key="1">
    <source>
        <dbReference type="SAM" id="MobiDB-lite"/>
    </source>
</evidence>
<evidence type="ECO:0000313" key="3">
    <source>
        <dbReference type="Proteomes" id="UP001275084"/>
    </source>
</evidence>
<reference evidence="2" key="1">
    <citation type="journal article" date="2023" name="Mol. Phylogenet. Evol.">
        <title>Genome-scale phylogeny and comparative genomics of the fungal order Sordariales.</title>
        <authorList>
            <person name="Hensen N."/>
            <person name="Bonometti L."/>
            <person name="Westerberg I."/>
            <person name="Brannstrom I.O."/>
            <person name="Guillou S."/>
            <person name="Cros-Aarteil S."/>
            <person name="Calhoun S."/>
            <person name="Haridas S."/>
            <person name="Kuo A."/>
            <person name="Mondo S."/>
            <person name="Pangilinan J."/>
            <person name="Riley R."/>
            <person name="LaButti K."/>
            <person name="Andreopoulos B."/>
            <person name="Lipzen A."/>
            <person name="Chen C."/>
            <person name="Yan M."/>
            <person name="Daum C."/>
            <person name="Ng V."/>
            <person name="Clum A."/>
            <person name="Steindorff A."/>
            <person name="Ohm R.A."/>
            <person name="Martin F."/>
            <person name="Silar P."/>
            <person name="Natvig D.O."/>
            <person name="Lalanne C."/>
            <person name="Gautier V."/>
            <person name="Ament-Velasquez S.L."/>
            <person name="Kruys A."/>
            <person name="Hutchinson M.I."/>
            <person name="Powell A.J."/>
            <person name="Barry K."/>
            <person name="Miller A.N."/>
            <person name="Grigoriev I.V."/>
            <person name="Debuchy R."/>
            <person name="Gladieux P."/>
            <person name="Hiltunen Thoren M."/>
            <person name="Johannesson H."/>
        </authorList>
    </citation>
    <scope>NUCLEOTIDE SEQUENCE</scope>
    <source>
        <strain evidence="2">CBS 955.72</strain>
    </source>
</reference>
<keyword evidence="3" id="KW-1185">Reference proteome</keyword>
<proteinExistence type="predicted"/>
<dbReference type="EMBL" id="JAUIQD010000003">
    <property type="protein sequence ID" value="KAK3357845.1"/>
    <property type="molecule type" value="Genomic_DNA"/>
</dbReference>